<organism evidence="1 2">
    <name type="scientific">Dreissena polymorpha</name>
    <name type="common">Zebra mussel</name>
    <name type="synonym">Mytilus polymorpha</name>
    <dbReference type="NCBI Taxonomy" id="45954"/>
    <lineage>
        <taxon>Eukaryota</taxon>
        <taxon>Metazoa</taxon>
        <taxon>Spiralia</taxon>
        <taxon>Lophotrochozoa</taxon>
        <taxon>Mollusca</taxon>
        <taxon>Bivalvia</taxon>
        <taxon>Autobranchia</taxon>
        <taxon>Heteroconchia</taxon>
        <taxon>Euheterodonta</taxon>
        <taxon>Imparidentia</taxon>
        <taxon>Neoheterodontei</taxon>
        <taxon>Myida</taxon>
        <taxon>Dreissenoidea</taxon>
        <taxon>Dreissenidae</taxon>
        <taxon>Dreissena</taxon>
    </lineage>
</organism>
<accession>A0A9D4CP85</accession>
<name>A0A9D4CP85_DREPO</name>
<gene>
    <name evidence="1" type="ORF">DPMN_054616</name>
</gene>
<proteinExistence type="predicted"/>
<comment type="caution">
    <text evidence="1">The sequence shown here is derived from an EMBL/GenBank/DDBJ whole genome shotgun (WGS) entry which is preliminary data.</text>
</comment>
<keyword evidence="2" id="KW-1185">Reference proteome</keyword>
<reference evidence="1" key="1">
    <citation type="journal article" date="2019" name="bioRxiv">
        <title>The Genome of the Zebra Mussel, Dreissena polymorpha: A Resource for Invasive Species Research.</title>
        <authorList>
            <person name="McCartney M.A."/>
            <person name="Auch B."/>
            <person name="Kono T."/>
            <person name="Mallez S."/>
            <person name="Zhang Y."/>
            <person name="Obille A."/>
            <person name="Becker A."/>
            <person name="Abrahante J.E."/>
            <person name="Garbe J."/>
            <person name="Badalamenti J.P."/>
            <person name="Herman A."/>
            <person name="Mangelson H."/>
            <person name="Liachko I."/>
            <person name="Sullivan S."/>
            <person name="Sone E.D."/>
            <person name="Koren S."/>
            <person name="Silverstein K.A.T."/>
            <person name="Beckman K.B."/>
            <person name="Gohl D.M."/>
        </authorList>
    </citation>
    <scope>NUCLEOTIDE SEQUENCE</scope>
    <source>
        <strain evidence="1">Duluth1</strain>
        <tissue evidence="1">Whole animal</tissue>
    </source>
</reference>
<dbReference type="EMBL" id="JAIWYP010000012">
    <property type="protein sequence ID" value="KAH3728657.1"/>
    <property type="molecule type" value="Genomic_DNA"/>
</dbReference>
<dbReference type="AlphaFoldDB" id="A0A9D4CP85"/>
<sequence>MIYAKVSTFIPNNVSNDDVMLALEQIVNVTKIEDNDPEPLTEGELVILTSSLNTIANVTSNVTEVLLEV</sequence>
<protein>
    <submittedName>
        <fullName evidence="1">Uncharacterized protein</fullName>
    </submittedName>
</protein>
<evidence type="ECO:0000313" key="2">
    <source>
        <dbReference type="Proteomes" id="UP000828390"/>
    </source>
</evidence>
<reference evidence="1" key="2">
    <citation type="submission" date="2020-11" db="EMBL/GenBank/DDBJ databases">
        <authorList>
            <person name="McCartney M.A."/>
            <person name="Auch B."/>
            <person name="Kono T."/>
            <person name="Mallez S."/>
            <person name="Becker A."/>
            <person name="Gohl D.M."/>
            <person name="Silverstein K.A.T."/>
            <person name="Koren S."/>
            <person name="Bechman K.B."/>
            <person name="Herman A."/>
            <person name="Abrahante J.E."/>
            <person name="Garbe J."/>
        </authorList>
    </citation>
    <scope>NUCLEOTIDE SEQUENCE</scope>
    <source>
        <strain evidence="1">Duluth1</strain>
        <tissue evidence="1">Whole animal</tissue>
    </source>
</reference>
<dbReference type="Proteomes" id="UP000828390">
    <property type="component" value="Unassembled WGS sequence"/>
</dbReference>
<evidence type="ECO:0000313" key="1">
    <source>
        <dbReference type="EMBL" id="KAH3728657.1"/>
    </source>
</evidence>